<dbReference type="AlphaFoldDB" id="A0A1D9P5I7"/>
<geneLocation type="plasmid" evidence="3">
    <name>pnp144</name>
</geneLocation>
<feature type="chain" id="PRO_5009444104" evidence="1">
    <location>
        <begin position="24"/>
        <end position="296"/>
    </location>
</feature>
<organism evidence="2 3">
    <name type="scientific">Butyrivibrio hungatei</name>
    <dbReference type="NCBI Taxonomy" id="185008"/>
    <lineage>
        <taxon>Bacteria</taxon>
        <taxon>Bacillati</taxon>
        <taxon>Bacillota</taxon>
        <taxon>Clostridia</taxon>
        <taxon>Lachnospirales</taxon>
        <taxon>Lachnospiraceae</taxon>
        <taxon>Butyrivibrio</taxon>
    </lineage>
</organism>
<evidence type="ECO:0000313" key="2">
    <source>
        <dbReference type="EMBL" id="AOZ97847.1"/>
    </source>
</evidence>
<gene>
    <name evidence="2" type="ORF">bhn_II048</name>
</gene>
<evidence type="ECO:0000313" key="3">
    <source>
        <dbReference type="Proteomes" id="UP000179284"/>
    </source>
</evidence>
<name>A0A1D9P5I7_9FIRM</name>
<protein>
    <submittedName>
        <fullName evidence="2">Uncharacterized protein</fullName>
    </submittedName>
</protein>
<dbReference type="Proteomes" id="UP000179284">
    <property type="component" value="Plasmid pNP144"/>
</dbReference>
<dbReference type="PROSITE" id="PS51257">
    <property type="entry name" value="PROKAR_LIPOPROTEIN"/>
    <property type="match status" value="1"/>
</dbReference>
<keyword evidence="1" id="KW-0732">Signal</keyword>
<dbReference type="EMBL" id="CP017832">
    <property type="protein sequence ID" value="AOZ97847.1"/>
    <property type="molecule type" value="Genomic_DNA"/>
</dbReference>
<keyword evidence="3" id="KW-1185">Reference proteome</keyword>
<sequence>MKKKLVSVILISAAMVLSLTACGKKNTTDNANADMSLAPLVETLPQLTEASPEVESNSVGLMAFYPNSNENMYALAGTNAVTFYFENKGIQLGDGKIGVYEAETNNIYSTVDVADTSSFVIDEMDSVGTSLTGWESGTKIDVYFSKIFETGKSYYVLMDEGVFSLGSVSSAPVTNASLITFSVKNYGVDITGVNLKKTYKVGDTVALNVLVDSEGASMYALKEYDQTFITATPDSATTSSAVSLTFEKPGTPSVTIAFFKGGKQVDSVTFSFPVADENGVVASSDANSSASEDASK</sequence>
<dbReference type="RefSeq" id="WP_071177606.1">
    <property type="nucleotide sequence ID" value="NZ_CP017832.1"/>
</dbReference>
<evidence type="ECO:0000256" key="1">
    <source>
        <dbReference type="SAM" id="SignalP"/>
    </source>
</evidence>
<dbReference type="OrthoDB" id="9812878at2"/>
<dbReference type="KEGG" id="bhu:bhn_II048"/>
<keyword evidence="2" id="KW-0614">Plasmid</keyword>
<reference evidence="3" key="1">
    <citation type="submission" date="2016-10" db="EMBL/GenBank/DDBJ databases">
        <title>The complete genome sequence of the rumen bacterium Butyrivibrio hungatei MB2003.</title>
        <authorList>
            <person name="Palevich N."/>
            <person name="Kelly W.J."/>
            <person name="Leahy S.C."/>
            <person name="Altermann E."/>
            <person name="Rakonjac J."/>
            <person name="Attwood G.T."/>
        </authorList>
    </citation>
    <scope>NUCLEOTIDE SEQUENCE [LARGE SCALE GENOMIC DNA]</scope>
    <source>
        <strain evidence="3">MB2003</strain>
        <plasmid evidence="3">Plasmid pnp144</plasmid>
    </source>
</reference>
<feature type="signal peptide" evidence="1">
    <location>
        <begin position="1"/>
        <end position="23"/>
    </location>
</feature>
<proteinExistence type="predicted"/>
<accession>A0A1D9P5I7</accession>